<dbReference type="Proteomes" id="UP001171299">
    <property type="component" value="Unassembled WGS sequence"/>
</dbReference>
<dbReference type="Pfam" id="PF03472">
    <property type="entry name" value="Autoind_bind"/>
    <property type="match status" value="1"/>
</dbReference>
<dbReference type="PANTHER" id="PTHR44688:SF16">
    <property type="entry name" value="DNA-BINDING TRANSCRIPTIONAL ACTIVATOR DEVR_DOSR"/>
    <property type="match status" value="1"/>
</dbReference>
<evidence type="ECO:0000313" key="8">
    <source>
        <dbReference type="Proteomes" id="UP001171299"/>
    </source>
</evidence>
<evidence type="ECO:0000259" key="4">
    <source>
        <dbReference type="PROSITE" id="PS50043"/>
    </source>
</evidence>
<gene>
    <name evidence="6" type="ORF">CTZ24_22570</name>
    <name evidence="5" type="ORF">Q3404_08955</name>
</gene>
<keyword evidence="6" id="KW-0614">Plasmid</keyword>
<proteinExistence type="predicted"/>
<dbReference type="GO" id="GO:0003677">
    <property type="term" value="F:DNA binding"/>
    <property type="evidence" value="ECO:0007669"/>
    <property type="project" value="UniProtKB-KW"/>
</dbReference>
<geneLocation type="plasmid" evidence="7">
    <name>pmsr2a</name>
</geneLocation>
<name>A0AAP9HAG7_9GAMM</name>
<dbReference type="GO" id="GO:0006355">
    <property type="term" value="P:regulation of DNA-templated transcription"/>
    <property type="evidence" value="ECO:0007669"/>
    <property type="project" value="InterPro"/>
</dbReference>
<evidence type="ECO:0000256" key="3">
    <source>
        <dbReference type="ARBA" id="ARBA00023163"/>
    </source>
</evidence>
<dbReference type="SUPFAM" id="SSF75516">
    <property type="entry name" value="Pheromone-binding domain of LuxR-like quorum-sensing transcription factors"/>
    <property type="match status" value="1"/>
</dbReference>
<dbReference type="SMART" id="SM00421">
    <property type="entry name" value="HTH_LUXR"/>
    <property type="match status" value="1"/>
</dbReference>
<dbReference type="PROSITE" id="PS50043">
    <property type="entry name" value="HTH_LUXR_2"/>
    <property type="match status" value="1"/>
</dbReference>
<keyword evidence="8" id="KW-1185">Reference proteome</keyword>
<dbReference type="RefSeq" id="WP_208725819.1">
    <property type="nucleotide sequence ID" value="NZ_CP024637.1"/>
</dbReference>
<dbReference type="AlphaFoldDB" id="A0AAP9HAG7"/>
<dbReference type="EMBL" id="CP024637">
    <property type="protein sequence ID" value="QGR09234.1"/>
    <property type="molecule type" value="Genomic_DNA"/>
</dbReference>
<protein>
    <submittedName>
        <fullName evidence="6">LuxR family transcriptional regulator</fullName>
    </submittedName>
</protein>
<feature type="domain" description="HTH luxR-type" evidence="4">
    <location>
        <begin position="169"/>
        <end position="234"/>
    </location>
</feature>
<dbReference type="Gene3D" id="3.30.450.80">
    <property type="entry name" value="Transcription factor LuxR-like, autoinducer-binding domain"/>
    <property type="match status" value="1"/>
</dbReference>
<evidence type="ECO:0000313" key="6">
    <source>
        <dbReference type="EMBL" id="QGR09234.1"/>
    </source>
</evidence>
<dbReference type="Pfam" id="PF00196">
    <property type="entry name" value="GerE"/>
    <property type="match status" value="1"/>
</dbReference>
<dbReference type="InterPro" id="IPR005143">
    <property type="entry name" value="TF_LuxR_autoind-bd_dom"/>
</dbReference>
<dbReference type="InterPro" id="IPR036693">
    <property type="entry name" value="TF_LuxR_autoind-bd_dom_sf"/>
</dbReference>
<dbReference type="Gene3D" id="1.10.10.10">
    <property type="entry name" value="Winged helix-like DNA-binding domain superfamily/Winged helix DNA-binding domain"/>
    <property type="match status" value="1"/>
</dbReference>
<dbReference type="InterPro" id="IPR036388">
    <property type="entry name" value="WH-like_DNA-bd_sf"/>
</dbReference>
<dbReference type="KEGG" id="ppho:CTZ24_22570"/>
<dbReference type="SUPFAM" id="SSF46894">
    <property type="entry name" value="C-terminal effector domain of the bipartite response regulators"/>
    <property type="match status" value="1"/>
</dbReference>
<geneLocation type="plasmid" evidence="6">
    <name>pMSR2A</name>
</geneLocation>
<reference evidence="6" key="2">
    <citation type="journal article" date="2020" name="Environ. Microbiol.">
        <title>The extreme plant-growth-promoting properties of Pantoea phytobeneficialis MSR2 revealed by functional and genomic analysis.</title>
        <authorList>
            <person name="Nascimento F.X."/>
            <person name="Hernandez A.G."/>
            <person name="Glick B.R."/>
            <person name="Rossi M.J."/>
        </authorList>
    </citation>
    <scope>NUCLEOTIDE SEQUENCE</scope>
    <source>
        <strain evidence="6">MSR2</strain>
    </source>
</reference>
<organism evidence="6 7">
    <name type="scientific">Pantoea phytobeneficialis</name>
    <dbReference type="NCBI Taxonomy" id="2052056"/>
    <lineage>
        <taxon>Bacteria</taxon>
        <taxon>Pseudomonadati</taxon>
        <taxon>Pseudomonadota</taxon>
        <taxon>Gammaproteobacteria</taxon>
        <taxon>Enterobacterales</taxon>
        <taxon>Erwiniaceae</taxon>
        <taxon>Pantoea</taxon>
    </lineage>
</organism>
<dbReference type="Proteomes" id="UP000424872">
    <property type="component" value="Plasmid pMSR2A"/>
</dbReference>
<reference evidence="7" key="1">
    <citation type="submission" date="2017-11" db="EMBL/GenBank/DDBJ databases">
        <title>Genome sequence of Pantoea sp. MSR2.</title>
        <authorList>
            <person name="Nascimento F.X."/>
        </authorList>
    </citation>
    <scope>NUCLEOTIDE SEQUENCE [LARGE SCALE GENOMIC DNA]</scope>
    <source>
        <strain evidence="7">MSR2</strain>
        <plasmid evidence="7">pmsr2a</plasmid>
    </source>
</reference>
<dbReference type="PRINTS" id="PR00038">
    <property type="entry name" value="HTHLUXR"/>
</dbReference>
<evidence type="ECO:0000313" key="7">
    <source>
        <dbReference type="Proteomes" id="UP000424872"/>
    </source>
</evidence>
<keyword evidence="1" id="KW-0805">Transcription regulation</keyword>
<evidence type="ECO:0000313" key="5">
    <source>
        <dbReference type="EMBL" id="MDO6406704.1"/>
    </source>
</evidence>
<reference evidence="5" key="3">
    <citation type="submission" date="2023-07" db="EMBL/GenBank/DDBJ databases">
        <title>The extreme plant-growth-promoting properties of Pantoea phytobeneficialis PF55 revealed by functional and genomic analysis.</title>
        <authorList>
            <person name="Nascimento F.X."/>
            <person name="Marcio R.J."/>
        </authorList>
    </citation>
    <scope>NUCLEOTIDE SEQUENCE</scope>
    <source>
        <strain evidence="5">PF55</strain>
    </source>
</reference>
<sequence>MNSKFFSDPQKNKIVKKHLEKQLKKYGDMNYAFAVMNKRNSDDMIIISDLPDYFSQVYLESKYQNIDPVIINALNRISPIIWDDSLMINSRWVIERIFESVTPYNIVSGHTFILHDQKNNLVTLSLYVNKYLEAEMYDNITKNKNDIQGLLIDTHEMLLHLYREENETPTAEGNALSARENEILYWSSTGKTYPEIARMLDITVSTVKFHMGKVVKKLGVNNAKHAISLAIELNIISHPSGK</sequence>
<accession>A0AAP9HAG7</accession>
<dbReference type="CDD" id="cd06170">
    <property type="entry name" value="LuxR_C_like"/>
    <property type="match status" value="1"/>
</dbReference>
<keyword evidence="3" id="KW-0804">Transcription</keyword>
<keyword evidence="2" id="KW-0238">DNA-binding</keyword>
<dbReference type="InterPro" id="IPR016032">
    <property type="entry name" value="Sig_transdc_resp-reg_C-effctor"/>
</dbReference>
<evidence type="ECO:0000256" key="2">
    <source>
        <dbReference type="ARBA" id="ARBA00023125"/>
    </source>
</evidence>
<dbReference type="InterPro" id="IPR000792">
    <property type="entry name" value="Tscrpt_reg_LuxR_C"/>
</dbReference>
<dbReference type="PANTHER" id="PTHR44688">
    <property type="entry name" value="DNA-BINDING TRANSCRIPTIONAL ACTIVATOR DEVR_DOSR"/>
    <property type="match status" value="1"/>
</dbReference>
<dbReference type="EMBL" id="JAUOOM010000007">
    <property type="protein sequence ID" value="MDO6406704.1"/>
    <property type="molecule type" value="Genomic_DNA"/>
</dbReference>
<evidence type="ECO:0000256" key="1">
    <source>
        <dbReference type="ARBA" id="ARBA00023015"/>
    </source>
</evidence>